<comment type="function">
    <text evidence="1">Troponin T is the tropomyosin-binding subunit of troponin, the thin filament regulatory complex which confers calcium-sensitivity to striated muscle actomyosin ATPase activity.</text>
</comment>
<evidence type="ECO:0000313" key="5">
    <source>
        <dbReference type="EMBL" id="KAB7504184.1"/>
    </source>
</evidence>
<dbReference type="GO" id="GO:0005861">
    <property type="term" value="C:troponin complex"/>
    <property type="evidence" value="ECO:0007669"/>
    <property type="project" value="InterPro"/>
</dbReference>
<evidence type="ECO:0000256" key="4">
    <source>
        <dbReference type="SAM" id="MobiDB-lite"/>
    </source>
</evidence>
<feature type="region of interest" description="Disordered" evidence="4">
    <location>
        <begin position="70"/>
        <end position="155"/>
    </location>
</feature>
<sequence length="382" mass="45333">MSDDESAFSREEYEEEDVHEVRDEGRSDREDDEGDDGANFLKSRQQMKMSELDEQLAEYIAEWRKQRAKEEDELKKLKDKQAKRKVLRAEEEKKLEQQKKSEEERKLREEAERKQKEQEEKRRRLEEAEKKRQTMMKGSSEGGVRKFGMKGSGDKFSNIQAAKGELGKTKEQLAEEKKIALSIRVKPLAIDGLGQSALKSKADEMWQLIIKLETEKYDMEQRMERQDYDLKELKERQKQQLRQKALKRGLDPEALTGKHPPKIQTASKFERRTDRRTYDDKKKLFEGGWEVVHTEELERVWKEKYEEFVNRTKTRLPKWFGERPGKKGDTDSPEVEEVEEIISGYDFSFTSMYYKNIDKVDSIDIDIQIIDIISIDLYLYFN</sequence>
<evidence type="ECO:0000313" key="6">
    <source>
        <dbReference type="Proteomes" id="UP000326759"/>
    </source>
</evidence>
<dbReference type="GO" id="GO:0005523">
    <property type="term" value="F:tropomyosin binding"/>
    <property type="evidence" value="ECO:0007669"/>
    <property type="project" value="TreeGrafter"/>
</dbReference>
<protein>
    <submittedName>
        <fullName evidence="5">Troponin T</fullName>
    </submittedName>
</protein>
<feature type="region of interest" description="Disordered" evidence="4">
    <location>
        <begin position="1"/>
        <end position="47"/>
    </location>
</feature>
<evidence type="ECO:0000256" key="2">
    <source>
        <dbReference type="ARBA" id="ARBA00008330"/>
    </source>
</evidence>
<comment type="similarity">
    <text evidence="2">Belongs to the troponin T family.</text>
</comment>
<accession>A0A5N5TC00</accession>
<dbReference type="EMBL" id="SEYY01003605">
    <property type="protein sequence ID" value="KAB7504184.1"/>
    <property type="molecule type" value="Genomic_DNA"/>
</dbReference>
<evidence type="ECO:0000256" key="3">
    <source>
        <dbReference type="SAM" id="Coils"/>
    </source>
</evidence>
<dbReference type="InterPro" id="IPR027707">
    <property type="entry name" value="TNNT"/>
</dbReference>
<dbReference type="GO" id="GO:0006936">
    <property type="term" value="P:muscle contraction"/>
    <property type="evidence" value="ECO:0007669"/>
    <property type="project" value="TreeGrafter"/>
</dbReference>
<keyword evidence="6" id="KW-1185">Reference proteome</keyword>
<dbReference type="Gene3D" id="1.20.5.350">
    <property type="match status" value="1"/>
</dbReference>
<feature type="compositionally biased region" description="Acidic residues" evidence="4">
    <location>
        <begin position="1"/>
        <end position="18"/>
    </location>
</feature>
<reference evidence="5 6" key="1">
    <citation type="journal article" date="2019" name="PLoS Biol.">
        <title>Sex chromosomes control vertical transmission of feminizing Wolbachia symbionts in an isopod.</title>
        <authorList>
            <person name="Becking T."/>
            <person name="Chebbi M.A."/>
            <person name="Giraud I."/>
            <person name="Moumen B."/>
            <person name="Laverre T."/>
            <person name="Caubet Y."/>
            <person name="Peccoud J."/>
            <person name="Gilbert C."/>
            <person name="Cordaux R."/>
        </authorList>
    </citation>
    <scope>NUCLEOTIDE SEQUENCE [LARGE SCALE GENOMIC DNA]</scope>
    <source>
        <strain evidence="5">ANa2</strain>
        <tissue evidence="5">Whole body excluding digestive tract and cuticle</tissue>
    </source>
</reference>
<feature type="compositionally biased region" description="Basic and acidic residues" evidence="4">
    <location>
        <begin position="70"/>
        <end position="80"/>
    </location>
</feature>
<feature type="coiled-coil region" evidence="3">
    <location>
        <begin position="216"/>
        <end position="243"/>
    </location>
</feature>
<keyword evidence="3" id="KW-0175">Coiled coil</keyword>
<dbReference type="PANTHER" id="PTHR11521:SF1">
    <property type="entry name" value="TROPONIN T, SKELETAL MUSCLE"/>
    <property type="match status" value="1"/>
</dbReference>
<name>A0A5N5TC00_9CRUS</name>
<comment type="caution">
    <text evidence="5">The sequence shown here is derived from an EMBL/GenBank/DDBJ whole genome shotgun (WGS) entry which is preliminary data.</text>
</comment>
<dbReference type="GO" id="GO:0045214">
    <property type="term" value="P:sarcomere organization"/>
    <property type="evidence" value="ECO:0007669"/>
    <property type="project" value="UniProtKB-ARBA"/>
</dbReference>
<dbReference type="OrthoDB" id="330499at2759"/>
<proteinExistence type="inferred from homology"/>
<feature type="compositionally biased region" description="Basic and acidic residues" evidence="4">
    <location>
        <begin position="19"/>
        <end position="29"/>
    </location>
</feature>
<organism evidence="5 6">
    <name type="scientific">Armadillidium nasatum</name>
    <dbReference type="NCBI Taxonomy" id="96803"/>
    <lineage>
        <taxon>Eukaryota</taxon>
        <taxon>Metazoa</taxon>
        <taxon>Ecdysozoa</taxon>
        <taxon>Arthropoda</taxon>
        <taxon>Crustacea</taxon>
        <taxon>Multicrustacea</taxon>
        <taxon>Malacostraca</taxon>
        <taxon>Eumalacostraca</taxon>
        <taxon>Peracarida</taxon>
        <taxon>Isopoda</taxon>
        <taxon>Oniscidea</taxon>
        <taxon>Crinocheta</taxon>
        <taxon>Armadillidiidae</taxon>
        <taxon>Armadillidium</taxon>
    </lineage>
</organism>
<feature type="compositionally biased region" description="Basic and acidic residues" evidence="4">
    <location>
        <begin position="87"/>
        <end position="132"/>
    </location>
</feature>
<dbReference type="SUPFAM" id="SSF90250">
    <property type="entry name" value="Troponin coil-coiled subunits"/>
    <property type="match status" value="1"/>
</dbReference>
<dbReference type="InterPro" id="IPR001978">
    <property type="entry name" value="Troponin"/>
</dbReference>
<dbReference type="PANTHER" id="PTHR11521">
    <property type="entry name" value="TROPONIN T"/>
    <property type="match status" value="1"/>
</dbReference>
<dbReference type="FunFam" id="1.20.5.350:FF:000003">
    <property type="entry name" value="Troponin T isoform 5"/>
    <property type="match status" value="1"/>
</dbReference>
<dbReference type="Proteomes" id="UP000326759">
    <property type="component" value="Unassembled WGS sequence"/>
</dbReference>
<dbReference type="Pfam" id="PF00992">
    <property type="entry name" value="Troponin"/>
    <property type="match status" value="1"/>
</dbReference>
<dbReference type="GO" id="GO:0006937">
    <property type="term" value="P:regulation of muscle contraction"/>
    <property type="evidence" value="ECO:0007669"/>
    <property type="project" value="InterPro"/>
</dbReference>
<dbReference type="AlphaFoldDB" id="A0A5N5TC00"/>
<gene>
    <name evidence="5" type="primary">TNT</name>
    <name evidence="5" type="ORF">Anas_10803</name>
</gene>
<dbReference type="InterPro" id="IPR038077">
    <property type="entry name" value="Troponin_sf"/>
</dbReference>
<evidence type="ECO:0000256" key="1">
    <source>
        <dbReference type="ARBA" id="ARBA00003363"/>
    </source>
</evidence>